<dbReference type="GO" id="GO:0043296">
    <property type="term" value="C:apical junction complex"/>
    <property type="evidence" value="ECO:0007669"/>
    <property type="project" value="TreeGrafter"/>
</dbReference>
<dbReference type="Proteomes" id="UP000314294">
    <property type="component" value="Unassembled WGS sequence"/>
</dbReference>
<dbReference type="GO" id="GO:0035091">
    <property type="term" value="F:phosphatidylinositol binding"/>
    <property type="evidence" value="ECO:0007669"/>
    <property type="project" value="TreeGrafter"/>
</dbReference>
<comment type="caution">
    <text evidence="2">The sequence shown here is derived from an EMBL/GenBank/DDBJ whole genome shotgun (WGS) entry which is preliminary data.</text>
</comment>
<dbReference type="GO" id="GO:0045197">
    <property type="term" value="P:establishment or maintenance of epithelial cell apical/basal polarity"/>
    <property type="evidence" value="ECO:0007669"/>
    <property type="project" value="TreeGrafter"/>
</dbReference>
<dbReference type="GO" id="GO:0007155">
    <property type="term" value="P:cell adhesion"/>
    <property type="evidence" value="ECO:0007669"/>
    <property type="project" value="TreeGrafter"/>
</dbReference>
<proteinExistence type="predicted"/>
<name>A0A4Z2JHQ7_9TELE</name>
<accession>A0A4Z2JHQ7</accession>
<gene>
    <name evidence="2" type="primary">Pard3b_1</name>
    <name evidence="2" type="ORF">EYF80_001134</name>
</gene>
<reference evidence="2 3" key="1">
    <citation type="submission" date="2019-03" db="EMBL/GenBank/DDBJ databases">
        <title>First draft genome of Liparis tanakae, snailfish: a comprehensive survey of snailfish specific genes.</title>
        <authorList>
            <person name="Kim W."/>
            <person name="Song I."/>
            <person name="Jeong J.-H."/>
            <person name="Kim D."/>
            <person name="Kim S."/>
            <person name="Ryu S."/>
            <person name="Song J.Y."/>
            <person name="Lee S.K."/>
        </authorList>
    </citation>
    <scope>NUCLEOTIDE SEQUENCE [LARGE SCALE GENOMIC DNA]</scope>
    <source>
        <tissue evidence="2">Muscle</tissue>
    </source>
</reference>
<dbReference type="GO" id="GO:0051660">
    <property type="term" value="P:establishment of centrosome localization"/>
    <property type="evidence" value="ECO:0007669"/>
    <property type="project" value="TreeGrafter"/>
</dbReference>
<dbReference type="PANTHER" id="PTHR16484">
    <property type="entry name" value="PARTITIONING DEFECTIVE 3 RELATED"/>
    <property type="match status" value="1"/>
</dbReference>
<evidence type="ECO:0000313" key="2">
    <source>
        <dbReference type="EMBL" id="TNN88802.1"/>
    </source>
</evidence>
<feature type="compositionally biased region" description="Polar residues" evidence="1">
    <location>
        <begin position="105"/>
        <end position="114"/>
    </location>
</feature>
<dbReference type="OrthoDB" id="6264899at2759"/>
<sequence>MNSSKSQLVQKGQPEVFKMFPVSPHHVATDLTVLFFSSATDCYMDEDEEAELYGHEPEFSGCTQHSYLQDRENGQASSPAQPQCPSQSQRQRQFQHVKASKSMDLGTTQNQQHSVADESNVAAQARNSAAPSTPVELGPTLGLKKSSSLESLQTAMSEVNRTNELLPFHRPRQNMVRGRGCNESFRAAIDKSYDGPPEEDDGKGWRPYVR</sequence>
<dbReference type="GO" id="GO:0008104">
    <property type="term" value="P:intracellular protein localization"/>
    <property type="evidence" value="ECO:0007669"/>
    <property type="project" value="TreeGrafter"/>
</dbReference>
<feature type="region of interest" description="Disordered" evidence="1">
    <location>
        <begin position="69"/>
        <end position="142"/>
    </location>
</feature>
<feature type="region of interest" description="Disordered" evidence="1">
    <location>
        <begin position="187"/>
        <end position="210"/>
    </location>
</feature>
<organism evidence="2 3">
    <name type="scientific">Liparis tanakae</name>
    <name type="common">Tanaka's snailfish</name>
    <dbReference type="NCBI Taxonomy" id="230148"/>
    <lineage>
        <taxon>Eukaryota</taxon>
        <taxon>Metazoa</taxon>
        <taxon>Chordata</taxon>
        <taxon>Craniata</taxon>
        <taxon>Vertebrata</taxon>
        <taxon>Euteleostomi</taxon>
        <taxon>Actinopterygii</taxon>
        <taxon>Neopterygii</taxon>
        <taxon>Teleostei</taxon>
        <taxon>Neoteleostei</taxon>
        <taxon>Acanthomorphata</taxon>
        <taxon>Eupercaria</taxon>
        <taxon>Perciformes</taxon>
        <taxon>Cottioidei</taxon>
        <taxon>Cottales</taxon>
        <taxon>Liparidae</taxon>
        <taxon>Liparis</taxon>
    </lineage>
</organism>
<dbReference type="GO" id="GO:0016324">
    <property type="term" value="C:apical plasma membrane"/>
    <property type="evidence" value="ECO:0007669"/>
    <property type="project" value="TreeGrafter"/>
</dbReference>
<dbReference type="EMBL" id="SRLO01000004">
    <property type="protein sequence ID" value="TNN88802.1"/>
    <property type="molecule type" value="Genomic_DNA"/>
</dbReference>
<keyword evidence="3" id="KW-1185">Reference proteome</keyword>
<dbReference type="InterPro" id="IPR052213">
    <property type="entry name" value="PAR3"/>
</dbReference>
<protein>
    <submittedName>
        <fullName evidence="2">Partitioning defective 3 B</fullName>
    </submittedName>
</protein>
<dbReference type="GO" id="GO:0030010">
    <property type="term" value="P:establishment of cell polarity"/>
    <property type="evidence" value="ECO:0007669"/>
    <property type="project" value="TreeGrafter"/>
</dbReference>
<feature type="compositionally biased region" description="Polar residues" evidence="1">
    <location>
        <begin position="121"/>
        <end position="131"/>
    </location>
</feature>
<evidence type="ECO:0000313" key="3">
    <source>
        <dbReference type="Proteomes" id="UP000314294"/>
    </source>
</evidence>
<feature type="compositionally biased region" description="Low complexity" evidence="1">
    <location>
        <begin position="75"/>
        <end position="92"/>
    </location>
</feature>
<dbReference type="GO" id="GO:0000226">
    <property type="term" value="P:microtubule cytoskeleton organization"/>
    <property type="evidence" value="ECO:0007669"/>
    <property type="project" value="TreeGrafter"/>
</dbReference>
<evidence type="ECO:0000256" key="1">
    <source>
        <dbReference type="SAM" id="MobiDB-lite"/>
    </source>
</evidence>
<dbReference type="PANTHER" id="PTHR16484:SF4">
    <property type="entry name" value="PARTITIONING DEFECTIVE 3 HOMOLOG B"/>
    <property type="match status" value="1"/>
</dbReference>
<dbReference type="GO" id="GO:0005912">
    <property type="term" value="C:adherens junction"/>
    <property type="evidence" value="ECO:0007669"/>
    <property type="project" value="TreeGrafter"/>
</dbReference>
<dbReference type="AlphaFoldDB" id="A0A4Z2JHQ7"/>
<dbReference type="GO" id="GO:0005938">
    <property type="term" value="C:cell cortex"/>
    <property type="evidence" value="ECO:0007669"/>
    <property type="project" value="TreeGrafter"/>
</dbReference>